<sequence length="163" mass="17819">MFYLKHSGEKLPIEGDNVYTICPECGREHTVDLQEILEGGSADLYGTAVYCEECSARREAVRQGPDSTLQQIAADFAVPEWLAVQLARSALDNCLTVDGVYWGVRLALSLASGKGELASVQDIADRCGCTVGEALRMLRDEGIEPAAVALSSIWQPAFDYFRR</sequence>
<reference evidence="1" key="1">
    <citation type="journal article" date="2021" name="PeerJ">
        <title>Extensive microbial diversity within the chicken gut microbiome revealed by metagenomics and culture.</title>
        <authorList>
            <person name="Gilroy R."/>
            <person name="Ravi A."/>
            <person name="Getino M."/>
            <person name="Pursley I."/>
            <person name="Horton D.L."/>
            <person name="Alikhan N.F."/>
            <person name="Baker D."/>
            <person name="Gharbi K."/>
            <person name="Hall N."/>
            <person name="Watson M."/>
            <person name="Adriaenssens E.M."/>
            <person name="Foster-Nyarko E."/>
            <person name="Jarju S."/>
            <person name="Secka A."/>
            <person name="Antonio M."/>
            <person name="Oren A."/>
            <person name="Chaudhuri R.R."/>
            <person name="La Ragione R."/>
            <person name="Hildebrand F."/>
            <person name="Pallen M.J."/>
        </authorList>
    </citation>
    <scope>NUCLEOTIDE SEQUENCE</scope>
    <source>
        <strain evidence="1">ChiBcec16-3735</strain>
    </source>
</reference>
<protein>
    <submittedName>
        <fullName evidence="1">Uncharacterized protein</fullName>
    </submittedName>
</protein>
<reference evidence="1" key="2">
    <citation type="submission" date="2021-04" db="EMBL/GenBank/DDBJ databases">
        <authorList>
            <person name="Gilroy R."/>
        </authorList>
    </citation>
    <scope>NUCLEOTIDE SEQUENCE</scope>
    <source>
        <strain evidence="1">ChiBcec16-3735</strain>
    </source>
</reference>
<accession>A0A9D2FI28</accession>
<dbReference type="EMBL" id="DXBJ01000079">
    <property type="protein sequence ID" value="HIZ59001.1"/>
    <property type="molecule type" value="Genomic_DNA"/>
</dbReference>
<gene>
    <name evidence="1" type="ORF">H9725_10625</name>
</gene>
<dbReference type="AlphaFoldDB" id="A0A9D2FI28"/>
<evidence type="ECO:0000313" key="2">
    <source>
        <dbReference type="Proteomes" id="UP000824065"/>
    </source>
</evidence>
<name>A0A9D2FI28_9FIRM</name>
<organism evidence="1 2">
    <name type="scientific">Candidatus Faecalibacterium gallistercoris</name>
    <dbReference type="NCBI Taxonomy" id="2838579"/>
    <lineage>
        <taxon>Bacteria</taxon>
        <taxon>Bacillati</taxon>
        <taxon>Bacillota</taxon>
        <taxon>Clostridia</taxon>
        <taxon>Eubacteriales</taxon>
        <taxon>Oscillospiraceae</taxon>
        <taxon>Faecalibacterium</taxon>
    </lineage>
</organism>
<comment type="caution">
    <text evidence="1">The sequence shown here is derived from an EMBL/GenBank/DDBJ whole genome shotgun (WGS) entry which is preliminary data.</text>
</comment>
<dbReference type="Proteomes" id="UP000824065">
    <property type="component" value="Unassembled WGS sequence"/>
</dbReference>
<evidence type="ECO:0000313" key="1">
    <source>
        <dbReference type="EMBL" id="HIZ59001.1"/>
    </source>
</evidence>
<proteinExistence type="predicted"/>